<dbReference type="KEGG" id="dsc:ABOD76_19275"/>
<protein>
    <submittedName>
        <fullName evidence="2">DUF58 domain-containing protein</fullName>
    </submittedName>
</protein>
<organism evidence="2">
    <name type="scientific">Deinococcus sonorensis KR-87</name>
    <dbReference type="NCBI Taxonomy" id="694439"/>
    <lineage>
        <taxon>Bacteria</taxon>
        <taxon>Thermotogati</taxon>
        <taxon>Deinococcota</taxon>
        <taxon>Deinococci</taxon>
        <taxon>Deinococcales</taxon>
        <taxon>Deinococcaceae</taxon>
        <taxon>Deinococcus</taxon>
    </lineage>
</organism>
<feature type="domain" description="DUF58" evidence="1">
    <location>
        <begin position="169"/>
        <end position="217"/>
    </location>
</feature>
<sequence length="371" mass="40795">MPAFVAYALLLLVLAGLIWAGWRTPPQVQLDREVPRQGFEGREVPLTVRLWVRARLPTRLRLDDPTPLAVVADATLQVGGLMWGEQTLEHHATLTLNRRGEYRWAPVTLRWADPFGLWWRRVTLEQPTALTVYPGTHGLRLPALLRPLLSEGELSRSIGLDDPISLRGARPYLPGDPPARIHWRLSARTGSMMVRELERTAMSSVQLHLDRSGGEVYLESAVRLAASLIQEALELDLPVCVSDDLGATPPGRSPEALQLALTRLAALQASPPGLPVHLPSPRPGSNLIVLTRDAPEALVQAALLARGRASRVVIVAIPEGFYLEPGESPRRQWAGLPPRLRELERRAGVLMDAGVLVFVLRGNMSVLRLGG</sequence>
<dbReference type="InterPro" id="IPR002881">
    <property type="entry name" value="DUF58"/>
</dbReference>
<gene>
    <name evidence="2" type="ORF">ABOD76_19275</name>
</gene>
<proteinExistence type="predicted"/>
<name>A0AAU7UAR1_9DEIO</name>
<dbReference type="PANTHER" id="PTHR34351:SF1">
    <property type="entry name" value="SLR1927 PROTEIN"/>
    <property type="match status" value="1"/>
</dbReference>
<reference evidence="2" key="1">
    <citation type="submission" date="2024-06" db="EMBL/GenBank/DDBJ databases">
        <title>Draft Genome Sequence of Deinococcus sonorensis Type Strain KR-87, a Biofilm Producing Representative of the Genus Deinococcus.</title>
        <authorList>
            <person name="Boren L.S."/>
            <person name="Grosso R.A."/>
            <person name="Hugenberg-Cox A.N."/>
            <person name="Hill J.T.E."/>
            <person name="Albert C.M."/>
            <person name="Tuohy J.M."/>
        </authorList>
    </citation>
    <scope>NUCLEOTIDE SEQUENCE</scope>
    <source>
        <strain evidence="2">KR-87</strain>
    </source>
</reference>
<dbReference type="PANTHER" id="PTHR34351">
    <property type="entry name" value="SLR1927 PROTEIN-RELATED"/>
    <property type="match status" value="1"/>
</dbReference>
<dbReference type="AlphaFoldDB" id="A0AAU7UAR1"/>
<evidence type="ECO:0000313" key="2">
    <source>
        <dbReference type="EMBL" id="XBV85546.1"/>
    </source>
</evidence>
<evidence type="ECO:0000259" key="1">
    <source>
        <dbReference type="Pfam" id="PF01882"/>
    </source>
</evidence>
<accession>A0AAU7UAR1</accession>
<dbReference type="RefSeq" id="WP_350243583.1">
    <property type="nucleotide sequence ID" value="NZ_CP158299.1"/>
</dbReference>
<dbReference type="EMBL" id="CP158299">
    <property type="protein sequence ID" value="XBV85546.1"/>
    <property type="molecule type" value="Genomic_DNA"/>
</dbReference>
<dbReference type="Pfam" id="PF01882">
    <property type="entry name" value="DUF58"/>
    <property type="match status" value="1"/>
</dbReference>